<evidence type="ECO:0000313" key="3">
    <source>
        <dbReference type="Proteomes" id="UP000639403"/>
    </source>
</evidence>
<dbReference type="Proteomes" id="UP000639403">
    <property type="component" value="Unassembled WGS sequence"/>
</dbReference>
<reference evidence="2" key="1">
    <citation type="submission" date="2020-11" db="EMBL/GenBank/DDBJ databases">
        <authorList>
            <person name="Koelle M."/>
            <person name="Horta M.A.C."/>
            <person name="Nowrousian M."/>
            <person name="Ohm R.A."/>
            <person name="Benz P."/>
            <person name="Pilgard A."/>
        </authorList>
    </citation>
    <scope>NUCLEOTIDE SEQUENCE</scope>
    <source>
        <strain evidence="2">FPRL280</strain>
    </source>
</reference>
<reference evidence="2" key="2">
    <citation type="journal article" name="Front. Microbiol.">
        <title>Degradative Capacity of Two Strains of Rhodonia placenta: From Phenotype to Genotype.</title>
        <authorList>
            <person name="Kolle M."/>
            <person name="Horta M.A.C."/>
            <person name="Nowrousian M."/>
            <person name="Ohm R.A."/>
            <person name="Benz J.P."/>
            <person name="Pilgard A."/>
        </authorList>
    </citation>
    <scope>NUCLEOTIDE SEQUENCE</scope>
    <source>
        <strain evidence="2">FPRL280</strain>
    </source>
</reference>
<organism evidence="2 3">
    <name type="scientific">Rhodonia placenta</name>
    <dbReference type="NCBI Taxonomy" id="104341"/>
    <lineage>
        <taxon>Eukaryota</taxon>
        <taxon>Fungi</taxon>
        <taxon>Dikarya</taxon>
        <taxon>Basidiomycota</taxon>
        <taxon>Agaricomycotina</taxon>
        <taxon>Agaricomycetes</taxon>
        <taxon>Polyporales</taxon>
        <taxon>Adustoporiaceae</taxon>
        <taxon>Rhodonia</taxon>
    </lineage>
</organism>
<comment type="caution">
    <text evidence="2">The sequence shown here is derived from an EMBL/GenBank/DDBJ whole genome shotgun (WGS) entry which is preliminary data.</text>
</comment>
<dbReference type="EMBL" id="JADOXO010000018">
    <property type="protein sequence ID" value="KAF9819456.1"/>
    <property type="molecule type" value="Genomic_DNA"/>
</dbReference>
<accession>A0A8H7P8J5</accession>
<proteinExistence type="predicted"/>
<gene>
    <name evidence="2" type="ORF">IEO21_02064</name>
</gene>
<sequence length="54" mass="5967">MFDAWDVVLSLYRFLVLRLIPCGTAAYELSARPVGEKIDLDCPICCSPYNASGI</sequence>
<evidence type="ECO:0000313" key="2">
    <source>
        <dbReference type="EMBL" id="KAF9819456.1"/>
    </source>
</evidence>
<keyword evidence="1" id="KW-0732">Signal</keyword>
<dbReference type="AlphaFoldDB" id="A0A8H7P8J5"/>
<feature type="chain" id="PRO_5034348108" evidence="1">
    <location>
        <begin position="27"/>
        <end position="54"/>
    </location>
</feature>
<name>A0A8H7P8J5_9APHY</name>
<feature type="signal peptide" evidence="1">
    <location>
        <begin position="1"/>
        <end position="26"/>
    </location>
</feature>
<evidence type="ECO:0000256" key="1">
    <source>
        <dbReference type="SAM" id="SignalP"/>
    </source>
</evidence>
<protein>
    <submittedName>
        <fullName evidence="2">Uncharacterized protein</fullName>
    </submittedName>
</protein>